<dbReference type="Gramene" id="KZM82012">
    <property type="protein sequence ID" value="KZM82012"/>
    <property type="gene ID" value="DCAR_029625"/>
</dbReference>
<dbReference type="InterPro" id="IPR002347">
    <property type="entry name" value="SDR_fam"/>
</dbReference>
<comment type="caution">
    <text evidence="1">The sequence shown here is derived from an EMBL/GenBank/DDBJ whole genome shotgun (WGS) entry which is preliminary data.</text>
</comment>
<dbReference type="EMBL" id="LNRQ01000009">
    <property type="protein sequence ID" value="KZM82012.1"/>
    <property type="molecule type" value="Genomic_DNA"/>
</dbReference>
<dbReference type="GO" id="GO:0016616">
    <property type="term" value="F:oxidoreductase activity, acting on the CH-OH group of donors, NAD or NADP as acceptor"/>
    <property type="evidence" value="ECO:0007669"/>
    <property type="project" value="UniProtKB-ARBA"/>
</dbReference>
<accession>A0A175YGR5</accession>
<dbReference type="AlphaFoldDB" id="A0A175YGR5"/>
<reference evidence="1" key="1">
    <citation type="journal article" date="2016" name="Nat. Genet.">
        <title>A high-quality carrot genome assembly provides new insights into carotenoid accumulation and asterid genome evolution.</title>
        <authorList>
            <person name="Iorizzo M."/>
            <person name="Ellison S."/>
            <person name="Senalik D."/>
            <person name="Zeng P."/>
            <person name="Satapoomin P."/>
            <person name="Huang J."/>
            <person name="Bowman M."/>
            <person name="Iovene M."/>
            <person name="Sanseverino W."/>
            <person name="Cavagnaro P."/>
            <person name="Yildiz M."/>
            <person name="Macko-Podgorni A."/>
            <person name="Moranska E."/>
            <person name="Grzebelus E."/>
            <person name="Grzebelus D."/>
            <person name="Ashrafi H."/>
            <person name="Zheng Z."/>
            <person name="Cheng S."/>
            <person name="Spooner D."/>
            <person name="Van Deynze A."/>
            <person name="Simon P."/>
        </authorList>
    </citation>
    <scope>NUCLEOTIDE SEQUENCE [LARGE SCALE GENOMIC DNA]</scope>
    <source>
        <tissue evidence="1">Leaf</tissue>
    </source>
</reference>
<gene>
    <name evidence="1" type="ORF">DCAR_029625</name>
</gene>
<dbReference type="PRINTS" id="PR00081">
    <property type="entry name" value="GDHRDH"/>
</dbReference>
<dbReference type="SUPFAM" id="SSF51735">
    <property type="entry name" value="NAD(P)-binding Rossmann-fold domains"/>
    <property type="match status" value="3"/>
</dbReference>
<dbReference type="CDD" id="cd05233">
    <property type="entry name" value="SDR_c"/>
    <property type="match status" value="1"/>
</dbReference>
<dbReference type="PANTHER" id="PTHR44375">
    <property type="entry name" value="BETA-KETOACYL-ACP REDUCTASE-LIKE PROTEIN-RELATED"/>
    <property type="match status" value="1"/>
</dbReference>
<dbReference type="FunFam" id="3.40.50.720:FF:000084">
    <property type="entry name" value="Short-chain dehydrogenase reductase"/>
    <property type="match status" value="2"/>
</dbReference>
<dbReference type="Pfam" id="PF00106">
    <property type="entry name" value="adh_short"/>
    <property type="match status" value="3"/>
</dbReference>
<dbReference type="PRINTS" id="PR00080">
    <property type="entry name" value="SDRFAMILY"/>
</dbReference>
<proteinExistence type="predicted"/>
<protein>
    <recommendedName>
        <fullName evidence="2">3-oxoacyl-[acyl-carrier-protein] reductase</fullName>
    </recommendedName>
</protein>
<dbReference type="InterPro" id="IPR036291">
    <property type="entry name" value="NAD(P)-bd_dom_sf"/>
</dbReference>
<name>A0A175YGR5_DAUCS</name>
<evidence type="ECO:0000313" key="1">
    <source>
        <dbReference type="EMBL" id="KZM82012.1"/>
    </source>
</evidence>
<dbReference type="PROSITE" id="PS00061">
    <property type="entry name" value="ADH_SHORT"/>
    <property type="match status" value="1"/>
</dbReference>
<dbReference type="STRING" id="79200.A0A175YGR5"/>
<dbReference type="PANTHER" id="PTHR44375:SF5">
    <property type="entry name" value="3-OXOACYL-[ACYL-CARRIER-PROTEIN] REDUCTASE FABG-LIKE"/>
    <property type="match status" value="1"/>
</dbReference>
<organism evidence="1">
    <name type="scientific">Daucus carota subsp. sativus</name>
    <name type="common">Carrot</name>
    <dbReference type="NCBI Taxonomy" id="79200"/>
    <lineage>
        <taxon>Eukaryota</taxon>
        <taxon>Viridiplantae</taxon>
        <taxon>Streptophyta</taxon>
        <taxon>Embryophyta</taxon>
        <taxon>Tracheophyta</taxon>
        <taxon>Spermatophyta</taxon>
        <taxon>Magnoliopsida</taxon>
        <taxon>eudicotyledons</taxon>
        <taxon>Gunneridae</taxon>
        <taxon>Pentapetalae</taxon>
        <taxon>asterids</taxon>
        <taxon>campanulids</taxon>
        <taxon>Apiales</taxon>
        <taxon>Apiaceae</taxon>
        <taxon>Apioideae</taxon>
        <taxon>Scandiceae</taxon>
        <taxon>Daucinae</taxon>
        <taxon>Daucus</taxon>
        <taxon>Daucus sect. Daucus</taxon>
    </lineage>
</organism>
<evidence type="ECO:0008006" key="2">
    <source>
        <dbReference type="Google" id="ProtNLM"/>
    </source>
</evidence>
<dbReference type="Gene3D" id="3.40.50.720">
    <property type="entry name" value="NAD(P)-binding Rossmann-like Domain"/>
    <property type="match status" value="3"/>
</dbReference>
<dbReference type="InterPro" id="IPR020904">
    <property type="entry name" value="Sc_DH/Rdtase_CS"/>
</dbReference>
<dbReference type="OMA" id="PGSINTC"/>
<sequence length="636" mass="68674">MEPWSNLQGKVVMVTGASSGFGRELCMDLAKAGCKVIAAARRMDRLTSLCEEINNCIQAGELISAPKPGSINTCRAAAVELDVAGHGEVIKLAVAKAWNCFGRIDALVNNAGVRGGTKSSLYLSEEEWNVVVRTNLTGSWLVSKYVGLRMVEAVQEGCIINISSSAGTSRTVVHGAIAYGSSKTGLNKMTKCMAFELGKHNIRVNSISPDIFLSEITESLMKQDWLKNVAARTGPLKAFLTSDPALTSLVRYLIHDSSNYVTGNNFIVDAGFSLPALPIFSSLALKKMKPWSKLEGKVVMVTGASSGLGRELCIDLANAGCKVVAAARRMDRLKSLCEEINQFVDASELAYAPKPGSIRYRAAAVELDVAGDSEAIRLAVEKAWKCFGRIDTLINNAGVRGGTKSSLYLSEEEWNDVVRTNLTGSWLVSKYVGLCMVRELQGGCIINISSAAGLNRTQIHGSLAYSSSKSGLNSMTKVMALELGKHNIRVNSISPGLFPSEITESLMKKEWLKDVCARTVPLKTFLKSDPALTSLIRYLIHDSSEYVTGNVFVVDAGFTLPGQALRMEAWSHLDGKVVMVTGASSGFGRQLCVDLAKAGCKVIAAARRTNRLRSLCEEINSSPHALELTKTHMWED</sequence>